<dbReference type="AlphaFoldDB" id="A0A7Z0QT60"/>
<evidence type="ECO:0000256" key="9">
    <source>
        <dbReference type="PROSITE-ProRule" id="PRU01213"/>
    </source>
</evidence>
<dbReference type="InterPro" id="IPR011868">
    <property type="entry name" value="ModC_ABC_ATP-bd"/>
</dbReference>
<name>A0A7Z0QT60_9GAMM</name>
<dbReference type="Pfam" id="PF00005">
    <property type="entry name" value="ABC_tran"/>
    <property type="match status" value="1"/>
</dbReference>
<reference evidence="12 13" key="1">
    <citation type="submission" date="2020-07" db="EMBL/GenBank/DDBJ databases">
        <title>isolation of Luteimonas sp. SJ-16.</title>
        <authorList>
            <person name="Huang X.-X."/>
            <person name="Xu L."/>
            <person name="Sun J.-Q."/>
        </authorList>
    </citation>
    <scope>NUCLEOTIDE SEQUENCE [LARGE SCALE GENOMIC DNA]</scope>
    <source>
        <strain evidence="12 13">SJ-16</strain>
    </source>
</reference>
<feature type="domain" description="ABC transporter" evidence="10">
    <location>
        <begin position="4"/>
        <end position="240"/>
    </location>
</feature>
<dbReference type="InterPro" id="IPR017871">
    <property type="entry name" value="ABC_transporter-like_CS"/>
</dbReference>
<evidence type="ECO:0000256" key="1">
    <source>
        <dbReference type="ARBA" id="ARBA00022448"/>
    </source>
</evidence>
<evidence type="ECO:0000256" key="6">
    <source>
        <dbReference type="ARBA" id="ARBA00022840"/>
    </source>
</evidence>
<dbReference type="PROSITE" id="PS51866">
    <property type="entry name" value="MOP"/>
    <property type="match status" value="1"/>
</dbReference>
<dbReference type="InterPro" id="IPR004606">
    <property type="entry name" value="Mop_domain"/>
</dbReference>
<keyword evidence="7" id="KW-1278">Translocase</keyword>
<dbReference type="InterPro" id="IPR003593">
    <property type="entry name" value="AAA+_ATPase"/>
</dbReference>
<gene>
    <name evidence="12" type="primary">modC</name>
    <name evidence="12" type="ORF">H0E82_11055</name>
</gene>
<dbReference type="SUPFAM" id="SSF50331">
    <property type="entry name" value="MOP-like"/>
    <property type="match status" value="1"/>
</dbReference>
<evidence type="ECO:0000256" key="5">
    <source>
        <dbReference type="ARBA" id="ARBA00022741"/>
    </source>
</evidence>
<dbReference type="PROSITE" id="PS00211">
    <property type="entry name" value="ABC_TRANSPORTER_1"/>
    <property type="match status" value="1"/>
</dbReference>
<sequence length="363" mass="38303">MSTVPGDGLTVRLDLALLGFRLDVDLLLPGAGVTALFGPSGSGKTTCLRAIAGLEAGAAGQVRLGDRLWQDSARGFFVPVHRRPLGYVFQDAALFPHLSVRGNLDYGARRARGDGPALAFDAIVALLGLGPLLARRPSHLSGGERQRVGIARALLARPRLLLLDEPLASLDDARKREILPYLERLRDELAIPALYVSHSIDEVARLADHLVLLEHGAVVASGPLRATLARTDLPPAFLEHAGVVVEGHVVRQLQDDLLLLDIAGGQLLVPASGQAVGQVMRCRIATGDVSLAMAPARDTSIGNQLPVTVLQVVDASHPAMCLVQLDAGGTRLLAQVTRRAWKRLGLAPGASAWAQIKAVAGLG</sequence>
<dbReference type="InterPro" id="IPR050334">
    <property type="entry name" value="Molybdenum_import_ModC"/>
</dbReference>
<evidence type="ECO:0000256" key="7">
    <source>
        <dbReference type="ARBA" id="ARBA00022967"/>
    </source>
</evidence>
<keyword evidence="2" id="KW-1003">Cell membrane</keyword>
<evidence type="ECO:0000256" key="3">
    <source>
        <dbReference type="ARBA" id="ARBA00022505"/>
    </source>
</evidence>
<evidence type="ECO:0000313" key="13">
    <source>
        <dbReference type="Proteomes" id="UP000589896"/>
    </source>
</evidence>
<dbReference type="Proteomes" id="UP000589896">
    <property type="component" value="Unassembled WGS sequence"/>
</dbReference>
<dbReference type="InterPro" id="IPR027417">
    <property type="entry name" value="P-loop_NTPase"/>
</dbReference>
<accession>A0A7Z0QT60</accession>
<keyword evidence="3 9" id="KW-0500">Molybdenum</keyword>
<dbReference type="NCBIfam" id="TIGR02142">
    <property type="entry name" value="modC_ABC"/>
    <property type="match status" value="1"/>
</dbReference>
<keyword evidence="6 12" id="KW-0067">ATP-binding</keyword>
<feature type="domain" description="Mop" evidence="11">
    <location>
        <begin position="298"/>
        <end position="363"/>
    </location>
</feature>
<dbReference type="PANTHER" id="PTHR43514:SF10">
    <property type="entry name" value="MOLYBDENUM IMPORT ATP-BINDING PROTEIN MODC 2"/>
    <property type="match status" value="1"/>
</dbReference>
<keyword evidence="13" id="KW-1185">Reference proteome</keyword>
<dbReference type="GO" id="GO:0140359">
    <property type="term" value="F:ABC-type transporter activity"/>
    <property type="evidence" value="ECO:0007669"/>
    <property type="project" value="InterPro"/>
</dbReference>
<protein>
    <submittedName>
        <fullName evidence="12">Molybdenum ABC transporter ATP-binding protein</fullName>
    </submittedName>
</protein>
<dbReference type="PANTHER" id="PTHR43514">
    <property type="entry name" value="ABC TRANSPORTER I FAMILY MEMBER 10"/>
    <property type="match status" value="1"/>
</dbReference>
<evidence type="ECO:0000256" key="8">
    <source>
        <dbReference type="ARBA" id="ARBA00023136"/>
    </source>
</evidence>
<dbReference type="GO" id="GO:0005524">
    <property type="term" value="F:ATP binding"/>
    <property type="evidence" value="ECO:0007669"/>
    <property type="project" value="UniProtKB-KW"/>
</dbReference>
<evidence type="ECO:0000313" key="12">
    <source>
        <dbReference type="EMBL" id="NYZ63300.1"/>
    </source>
</evidence>
<dbReference type="RefSeq" id="WP_180545501.1">
    <property type="nucleotide sequence ID" value="NZ_JACCJZ010000017.1"/>
</dbReference>
<dbReference type="EMBL" id="JACCJZ010000017">
    <property type="protein sequence ID" value="NYZ63300.1"/>
    <property type="molecule type" value="Genomic_DNA"/>
</dbReference>
<evidence type="ECO:0000259" key="10">
    <source>
        <dbReference type="PROSITE" id="PS50893"/>
    </source>
</evidence>
<proteinExistence type="predicted"/>
<dbReference type="GO" id="GO:0015098">
    <property type="term" value="F:molybdate ion transmembrane transporter activity"/>
    <property type="evidence" value="ECO:0007669"/>
    <property type="project" value="InterPro"/>
</dbReference>
<keyword evidence="8" id="KW-0472">Membrane</keyword>
<dbReference type="PROSITE" id="PS50893">
    <property type="entry name" value="ABC_TRANSPORTER_2"/>
    <property type="match status" value="1"/>
</dbReference>
<keyword evidence="4" id="KW-0997">Cell inner membrane</keyword>
<dbReference type="InterPro" id="IPR005116">
    <property type="entry name" value="Transp-assoc_OB_typ1"/>
</dbReference>
<keyword evidence="1" id="KW-0813">Transport</keyword>
<dbReference type="Gene3D" id="3.40.50.300">
    <property type="entry name" value="P-loop containing nucleotide triphosphate hydrolases"/>
    <property type="match status" value="1"/>
</dbReference>
<dbReference type="Gene3D" id="2.40.50.100">
    <property type="match status" value="1"/>
</dbReference>
<dbReference type="Pfam" id="PF03459">
    <property type="entry name" value="TOBE"/>
    <property type="match status" value="1"/>
</dbReference>
<dbReference type="SUPFAM" id="SSF52540">
    <property type="entry name" value="P-loop containing nucleoside triphosphate hydrolases"/>
    <property type="match status" value="1"/>
</dbReference>
<keyword evidence="5" id="KW-0547">Nucleotide-binding</keyword>
<comment type="caution">
    <text evidence="12">The sequence shown here is derived from an EMBL/GenBank/DDBJ whole genome shotgun (WGS) entry which is preliminary data.</text>
</comment>
<dbReference type="SMART" id="SM00382">
    <property type="entry name" value="AAA"/>
    <property type="match status" value="1"/>
</dbReference>
<organism evidence="12 13">
    <name type="scientific">Luteimonas deserti</name>
    <dbReference type="NCBI Taxonomy" id="2752306"/>
    <lineage>
        <taxon>Bacteria</taxon>
        <taxon>Pseudomonadati</taxon>
        <taxon>Pseudomonadota</taxon>
        <taxon>Gammaproteobacteria</taxon>
        <taxon>Lysobacterales</taxon>
        <taxon>Lysobacteraceae</taxon>
        <taxon>Luteimonas</taxon>
    </lineage>
</organism>
<dbReference type="GO" id="GO:0016020">
    <property type="term" value="C:membrane"/>
    <property type="evidence" value="ECO:0007669"/>
    <property type="project" value="InterPro"/>
</dbReference>
<dbReference type="InterPro" id="IPR003439">
    <property type="entry name" value="ABC_transporter-like_ATP-bd"/>
</dbReference>
<dbReference type="InterPro" id="IPR008995">
    <property type="entry name" value="Mo/tungstate-bd_C_term_dom"/>
</dbReference>
<evidence type="ECO:0000259" key="11">
    <source>
        <dbReference type="PROSITE" id="PS51866"/>
    </source>
</evidence>
<dbReference type="GO" id="GO:0016887">
    <property type="term" value="F:ATP hydrolysis activity"/>
    <property type="evidence" value="ECO:0007669"/>
    <property type="project" value="InterPro"/>
</dbReference>
<evidence type="ECO:0000256" key="4">
    <source>
        <dbReference type="ARBA" id="ARBA00022519"/>
    </source>
</evidence>
<evidence type="ECO:0000256" key="2">
    <source>
        <dbReference type="ARBA" id="ARBA00022475"/>
    </source>
</evidence>